<evidence type="ECO:0000256" key="2">
    <source>
        <dbReference type="ARBA" id="ARBA00022448"/>
    </source>
</evidence>
<dbReference type="Pfam" id="PF06963">
    <property type="entry name" value="FPN1"/>
    <property type="match status" value="1"/>
</dbReference>
<evidence type="ECO:0000256" key="5">
    <source>
        <dbReference type="ARBA" id="ARBA00023136"/>
    </source>
</evidence>
<feature type="domain" description="RanBD1" evidence="8">
    <location>
        <begin position="608"/>
        <end position="688"/>
    </location>
</feature>
<evidence type="ECO:0000259" key="8">
    <source>
        <dbReference type="PROSITE" id="PS50196"/>
    </source>
</evidence>
<evidence type="ECO:0000313" key="9">
    <source>
        <dbReference type="EMBL" id="KAF9334302.1"/>
    </source>
</evidence>
<comment type="caution">
    <text evidence="9">The sequence shown here is derived from an EMBL/GenBank/DDBJ whole genome shotgun (WGS) entry which is preliminary data.</text>
</comment>
<evidence type="ECO:0000256" key="4">
    <source>
        <dbReference type="ARBA" id="ARBA00022989"/>
    </source>
</evidence>
<protein>
    <recommendedName>
        <fullName evidence="8">RanBD1 domain-containing protein</fullName>
    </recommendedName>
</protein>
<dbReference type="Pfam" id="PF00638">
    <property type="entry name" value="Ran_BP1"/>
    <property type="match status" value="1"/>
</dbReference>
<accession>A0A9P5VNE6</accession>
<feature type="compositionally biased region" description="Low complexity" evidence="6">
    <location>
        <begin position="531"/>
        <end position="545"/>
    </location>
</feature>
<evidence type="ECO:0000256" key="7">
    <source>
        <dbReference type="SAM" id="Phobius"/>
    </source>
</evidence>
<comment type="subcellular location">
    <subcellularLocation>
        <location evidence="1">Membrane</location>
        <topology evidence="1">Multi-pass membrane protein</topology>
    </subcellularLocation>
</comment>
<organism evidence="9 10">
    <name type="scientific">Podila minutissima</name>
    <dbReference type="NCBI Taxonomy" id="64525"/>
    <lineage>
        <taxon>Eukaryota</taxon>
        <taxon>Fungi</taxon>
        <taxon>Fungi incertae sedis</taxon>
        <taxon>Mucoromycota</taxon>
        <taxon>Mortierellomycotina</taxon>
        <taxon>Mortierellomycetes</taxon>
        <taxon>Mortierellales</taxon>
        <taxon>Mortierellaceae</taxon>
        <taxon>Podila</taxon>
    </lineage>
</organism>
<feature type="compositionally biased region" description="Low complexity" evidence="6">
    <location>
        <begin position="209"/>
        <end position="219"/>
    </location>
</feature>
<dbReference type="Proteomes" id="UP000696485">
    <property type="component" value="Unassembled WGS sequence"/>
</dbReference>
<reference evidence="9" key="1">
    <citation type="journal article" date="2020" name="Fungal Divers.">
        <title>Resolving the Mortierellaceae phylogeny through synthesis of multi-gene phylogenetics and phylogenomics.</title>
        <authorList>
            <person name="Vandepol N."/>
            <person name="Liber J."/>
            <person name="Desiro A."/>
            <person name="Na H."/>
            <person name="Kennedy M."/>
            <person name="Barry K."/>
            <person name="Grigoriev I.V."/>
            <person name="Miller A.N."/>
            <person name="O'Donnell K."/>
            <person name="Stajich J.E."/>
            <person name="Bonito G."/>
        </authorList>
    </citation>
    <scope>NUCLEOTIDE SEQUENCE</scope>
    <source>
        <strain evidence="9">NVP1</strain>
    </source>
</reference>
<dbReference type="InterPro" id="IPR009716">
    <property type="entry name" value="Ferroportin-1"/>
</dbReference>
<feature type="compositionally biased region" description="Basic and acidic residues" evidence="6">
    <location>
        <begin position="260"/>
        <end position="276"/>
    </location>
</feature>
<keyword evidence="3 7" id="KW-0812">Transmembrane</keyword>
<feature type="compositionally biased region" description="Low complexity" evidence="6">
    <location>
        <begin position="479"/>
        <end position="495"/>
    </location>
</feature>
<dbReference type="AlphaFoldDB" id="A0A9P5VNE6"/>
<dbReference type="GO" id="GO:0016020">
    <property type="term" value="C:membrane"/>
    <property type="evidence" value="ECO:0007669"/>
    <property type="project" value="UniProtKB-SubCell"/>
</dbReference>
<feature type="region of interest" description="Disordered" evidence="6">
    <location>
        <begin position="437"/>
        <end position="546"/>
    </location>
</feature>
<feature type="transmembrane region" description="Helical" evidence="7">
    <location>
        <begin position="48"/>
        <end position="68"/>
    </location>
</feature>
<feature type="compositionally biased region" description="Basic and acidic residues" evidence="6">
    <location>
        <begin position="288"/>
        <end position="306"/>
    </location>
</feature>
<keyword evidence="5 7" id="KW-0472">Membrane</keyword>
<dbReference type="SUPFAM" id="SSF50729">
    <property type="entry name" value="PH domain-like"/>
    <property type="match status" value="1"/>
</dbReference>
<dbReference type="PROSITE" id="PS50196">
    <property type="entry name" value="RANBD1"/>
    <property type="match status" value="1"/>
</dbReference>
<feature type="transmembrane region" description="Helical" evidence="7">
    <location>
        <begin position="16"/>
        <end position="36"/>
    </location>
</feature>
<dbReference type="Gene3D" id="2.30.29.30">
    <property type="entry name" value="Pleckstrin-homology domain (PH domain)/Phosphotyrosine-binding domain (PTB)"/>
    <property type="match status" value="1"/>
</dbReference>
<keyword evidence="2" id="KW-0813">Transport</keyword>
<dbReference type="EMBL" id="JAAAUY010000155">
    <property type="protein sequence ID" value="KAF9334302.1"/>
    <property type="molecule type" value="Genomic_DNA"/>
</dbReference>
<dbReference type="PANTHER" id="PTHR11660:SF57">
    <property type="entry name" value="SOLUTE CARRIER FAMILY 40 MEMBER"/>
    <property type="match status" value="1"/>
</dbReference>
<evidence type="ECO:0000256" key="1">
    <source>
        <dbReference type="ARBA" id="ARBA00004141"/>
    </source>
</evidence>
<evidence type="ECO:0000256" key="3">
    <source>
        <dbReference type="ARBA" id="ARBA00022692"/>
    </source>
</evidence>
<evidence type="ECO:0000256" key="6">
    <source>
        <dbReference type="SAM" id="MobiDB-lite"/>
    </source>
</evidence>
<evidence type="ECO:0000313" key="10">
    <source>
        <dbReference type="Proteomes" id="UP000696485"/>
    </source>
</evidence>
<keyword evidence="10" id="KW-1185">Reference proteome</keyword>
<dbReference type="InterPro" id="IPR000156">
    <property type="entry name" value="Ran_bind_dom"/>
</dbReference>
<feature type="compositionally biased region" description="Acidic residues" evidence="6">
    <location>
        <begin position="588"/>
        <end position="601"/>
    </location>
</feature>
<gene>
    <name evidence="9" type="ORF">BG006_002376</name>
</gene>
<feature type="compositionally biased region" description="Low complexity" evidence="6">
    <location>
        <begin position="512"/>
        <end position="523"/>
    </location>
</feature>
<keyword evidence="4 7" id="KW-1133">Transmembrane helix</keyword>
<sequence>MAEKLGNKIDEAPSSMSYAIIYINMMSVSGTMIGYLQWRGLSAGSIAFLKGICTASELLGTVLMPVLMRYVGLVRAGMALSRVGVWSFDLVVTQIMQEYIEGSAGVINGWHYSMMNVFELGQFILTMIWSNPEAYCVPCTLSFGCVVAGALVYSSYVVQVRGHLFHYQRIASTASFMAEDGEGDPANIEGQWSVSASSTVASPGEEDLSSGVVSRAGSRSRARQTSEAENVPPKKIKPEVEGTVTKAEVKQIQRNLKTMPLEDGRQPQDNGASKDMDDVESDNGSNGSRDRPLEDRTMDDSTKPDAEDLESSTSDLGDLPSEGSARPDQEEISRPTSADQKSPASSESSTPKMGGRFSNTSTVGPFANVASTNVFGSSSSTLKGLSATSTASPFATVDKSTNVFDKAPSTSFSGGFGNTSSVSPFATMAGSTNVFGEPAKSVFDESPKSVFGEPSKSVFGESSKSVFGEPSKSVFGEPSKSVFGSTSSSGFGSFGAPEETTGSVFGSKSVLGSTTSSGPQSSSLAPVATFASSSDSKSPSHAPTSTFGTFGAKQSFLSKESSFASGSFIEQGASQDQEDFDTLLTQEGDNDGENEDQEENDTNFGTGIFSNADQVDVHTGEEDELTMYVTKGKLFADADKSQTWKERGKGTFKINVGRKNTKSARLVMRTDGALRLILNIAVIPNMNVIITGDKYIRFVGIEEGKPVLFLLKVKDVTVANEVVHAIDRAQDRQLHSGKAVALKE</sequence>
<name>A0A9P5VNE6_9FUNG</name>
<proteinExistence type="predicted"/>
<dbReference type="InterPro" id="IPR011993">
    <property type="entry name" value="PH-like_dom_sf"/>
</dbReference>
<dbReference type="GO" id="GO:0005381">
    <property type="term" value="F:iron ion transmembrane transporter activity"/>
    <property type="evidence" value="ECO:0007669"/>
    <property type="project" value="InterPro"/>
</dbReference>
<feature type="region of interest" description="Disordered" evidence="6">
    <location>
        <begin position="584"/>
        <end position="605"/>
    </location>
</feature>
<dbReference type="PANTHER" id="PTHR11660">
    <property type="entry name" value="SOLUTE CARRIER FAMILY 40 MEMBER"/>
    <property type="match status" value="1"/>
</dbReference>
<feature type="region of interest" description="Disordered" evidence="6">
    <location>
        <begin position="194"/>
        <end position="400"/>
    </location>
</feature>
<feature type="compositionally biased region" description="Polar residues" evidence="6">
    <location>
        <begin position="334"/>
        <end position="400"/>
    </location>
</feature>
<dbReference type="SMART" id="SM00160">
    <property type="entry name" value="RanBD"/>
    <property type="match status" value="1"/>
</dbReference>